<keyword evidence="4" id="KW-1185">Reference proteome</keyword>
<feature type="chain" id="PRO_5043579723" evidence="2">
    <location>
        <begin position="21"/>
        <end position="216"/>
    </location>
</feature>
<name>A0A7D9HWH3_PARCT</name>
<feature type="region of interest" description="Disordered" evidence="1">
    <location>
        <begin position="151"/>
        <end position="179"/>
    </location>
</feature>
<reference evidence="3" key="1">
    <citation type="submission" date="2020-04" db="EMBL/GenBank/DDBJ databases">
        <authorList>
            <person name="Alioto T."/>
            <person name="Alioto T."/>
            <person name="Gomez Garrido J."/>
        </authorList>
    </citation>
    <scope>NUCLEOTIDE SEQUENCE</scope>
    <source>
        <strain evidence="3">A484AB</strain>
    </source>
</reference>
<keyword evidence="2" id="KW-0732">Signal</keyword>
<gene>
    <name evidence="3" type="ORF">PACLA_8A009663</name>
</gene>
<feature type="signal peptide" evidence="2">
    <location>
        <begin position="1"/>
        <end position="20"/>
    </location>
</feature>
<dbReference type="EMBL" id="CACRXK020001978">
    <property type="protein sequence ID" value="CAB3992098.1"/>
    <property type="molecule type" value="Genomic_DNA"/>
</dbReference>
<proteinExistence type="predicted"/>
<comment type="caution">
    <text evidence="3">The sequence shown here is derived from an EMBL/GenBank/DDBJ whole genome shotgun (WGS) entry which is preliminary data.</text>
</comment>
<evidence type="ECO:0000313" key="4">
    <source>
        <dbReference type="Proteomes" id="UP001152795"/>
    </source>
</evidence>
<feature type="compositionally biased region" description="Polar residues" evidence="1">
    <location>
        <begin position="164"/>
        <end position="175"/>
    </location>
</feature>
<accession>A0A7D9HWH3</accession>
<dbReference type="AlphaFoldDB" id="A0A7D9HWH3"/>
<evidence type="ECO:0000256" key="2">
    <source>
        <dbReference type="SAM" id="SignalP"/>
    </source>
</evidence>
<evidence type="ECO:0000313" key="3">
    <source>
        <dbReference type="EMBL" id="CAB3992098.1"/>
    </source>
</evidence>
<organism evidence="3 4">
    <name type="scientific">Paramuricea clavata</name>
    <name type="common">Red gorgonian</name>
    <name type="synonym">Violescent sea-whip</name>
    <dbReference type="NCBI Taxonomy" id="317549"/>
    <lineage>
        <taxon>Eukaryota</taxon>
        <taxon>Metazoa</taxon>
        <taxon>Cnidaria</taxon>
        <taxon>Anthozoa</taxon>
        <taxon>Octocorallia</taxon>
        <taxon>Malacalcyonacea</taxon>
        <taxon>Plexauridae</taxon>
        <taxon>Paramuricea</taxon>
    </lineage>
</organism>
<protein>
    <submittedName>
        <fullName evidence="3">Uncharacterized protein</fullName>
    </submittedName>
</protein>
<evidence type="ECO:0000256" key="1">
    <source>
        <dbReference type="SAM" id="MobiDB-lite"/>
    </source>
</evidence>
<dbReference type="Proteomes" id="UP001152795">
    <property type="component" value="Unassembled WGS sequence"/>
</dbReference>
<sequence length="216" mass="24308">MMLQRLTLLTLFVHSSLALALYDDINDHRRWRRGGPSIPTTGVPKIDDSKVFPDGCGCKGYILPFSIYAKPGEQTVQVTLPEPEVICSNYVKKSVNPPSNSKFKLGRHAITYSYWYEGYKRDLKCFVNFTVAACECPSTRTVKATVKPGETEASVSWREPEPTCPTNPSAQNPQNTRERFSIGKHTVTYKYTHIGFRMFDVKCHVNIAVTGMLVHA</sequence>